<sequence length="218" mass="24374">MNYPTSNSNKTLRPIHWALVVGSMILLLAAGILFNQHQQRQTDLKLAQLALEQSKLQSQTASSSQASSATIEGEISDLDDLTTTTEPSVTESKVSTVSTALDSNLADLSMTVDQQYHEDKTLSSNPSSYGLKPMKSAPEDLKAIVAEINPMLRAHLMDEWGRASADQLAKRVDGWTEQADSLTYRTAWDSDRYQCTWYVVRWDKRNNQILNQGYLPCF</sequence>
<feature type="region of interest" description="Disordered" evidence="1">
    <location>
        <begin position="58"/>
        <end position="92"/>
    </location>
</feature>
<keyword evidence="2" id="KW-0472">Membrane</keyword>
<evidence type="ECO:0000313" key="3">
    <source>
        <dbReference type="EMBL" id="MBO3659522.1"/>
    </source>
</evidence>
<gene>
    <name evidence="3" type="ORF">J5N55_15750</name>
</gene>
<dbReference type="EMBL" id="JAGFOT010000030">
    <property type="protein sequence ID" value="MBO3659522.1"/>
    <property type="molecule type" value="Genomic_DNA"/>
</dbReference>
<feature type="compositionally biased region" description="Low complexity" evidence="1">
    <location>
        <begin position="82"/>
        <end position="92"/>
    </location>
</feature>
<evidence type="ECO:0000313" key="4">
    <source>
        <dbReference type="Proteomes" id="UP000670925"/>
    </source>
</evidence>
<dbReference type="AlphaFoldDB" id="A0AAW4J9L2"/>
<reference evidence="3" key="1">
    <citation type="submission" date="2021-03" db="EMBL/GenBank/DDBJ databases">
        <title>Acinetobacter spp. whole-genome sequenced from Terengganu.</title>
        <authorList>
            <person name="Mohd Rani F."/>
        </authorList>
    </citation>
    <scope>NUCLEOTIDE SEQUENCE</scope>
    <source>
        <strain evidence="3">AC1502</strain>
    </source>
</reference>
<keyword evidence="2" id="KW-0812">Transmembrane</keyword>
<name>A0AAW4J9L2_ACIHA</name>
<dbReference type="Proteomes" id="UP000670925">
    <property type="component" value="Unassembled WGS sequence"/>
</dbReference>
<accession>A0AAW4J9L2</accession>
<evidence type="ECO:0000256" key="1">
    <source>
        <dbReference type="SAM" id="MobiDB-lite"/>
    </source>
</evidence>
<organism evidence="3 4">
    <name type="scientific">Acinetobacter haemolyticus</name>
    <dbReference type="NCBI Taxonomy" id="29430"/>
    <lineage>
        <taxon>Bacteria</taxon>
        <taxon>Pseudomonadati</taxon>
        <taxon>Pseudomonadota</taxon>
        <taxon>Gammaproteobacteria</taxon>
        <taxon>Moraxellales</taxon>
        <taxon>Moraxellaceae</taxon>
        <taxon>Acinetobacter</taxon>
    </lineage>
</organism>
<comment type="caution">
    <text evidence="3">The sequence shown here is derived from an EMBL/GenBank/DDBJ whole genome shotgun (WGS) entry which is preliminary data.</text>
</comment>
<feature type="compositionally biased region" description="Low complexity" evidence="1">
    <location>
        <begin position="58"/>
        <end position="70"/>
    </location>
</feature>
<proteinExistence type="predicted"/>
<evidence type="ECO:0000256" key="2">
    <source>
        <dbReference type="SAM" id="Phobius"/>
    </source>
</evidence>
<keyword evidence="2" id="KW-1133">Transmembrane helix</keyword>
<protein>
    <submittedName>
        <fullName evidence="3">Uncharacterized protein</fullName>
    </submittedName>
</protein>
<feature type="transmembrane region" description="Helical" evidence="2">
    <location>
        <begin position="15"/>
        <end position="35"/>
    </location>
</feature>